<comment type="caution">
    <text evidence="8">The sequence shown here is derived from an EMBL/GenBank/DDBJ whole genome shotgun (WGS) entry which is preliminary data.</text>
</comment>
<feature type="transmembrane region" description="Helical" evidence="7">
    <location>
        <begin position="6"/>
        <end position="24"/>
    </location>
</feature>
<evidence type="ECO:0000313" key="8">
    <source>
        <dbReference type="EMBL" id="MEU8138386.1"/>
    </source>
</evidence>
<dbReference type="PANTHER" id="PTHR33884">
    <property type="entry name" value="UPF0410 PROTEIN YMGE"/>
    <property type="match status" value="1"/>
</dbReference>
<feature type="transmembrane region" description="Helical" evidence="7">
    <location>
        <begin position="31"/>
        <end position="51"/>
    </location>
</feature>
<comment type="similarity">
    <text evidence="2">Belongs to the UPF0410 family.</text>
</comment>
<keyword evidence="6 7" id="KW-0472">Membrane</keyword>
<dbReference type="EMBL" id="JBEZFP010000121">
    <property type="protein sequence ID" value="MEU8138386.1"/>
    <property type="molecule type" value="Genomic_DNA"/>
</dbReference>
<keyword evidence="9" id="KW-1185">Reference proteome</keyword>
<evidence type="ECO:0000256" key="7">
    <source>
        <dbReference type="SAM" id="Phobius"/>
    </source>
</evidence>
<feature type="transmembrane region" description="Helical" evidence="7">
    <location>
        <begin position="63"/>
        <end position="84"/>
    </location>
</feature>
<evidence type="ECO:0000256" key="5">
    <source>
        <dbReference type="ARBA" id="ARBA00022989"/>
    </source>
</evidence>
<evidence type="ECO:0000256" key="1">
    <source>
        <dbReference type="ARBA" id="ARBA00004651"/>
    </source>
</evidence>
<dbReference type="RefSeq" id="WP_358361675.1">
    <property type="nucleotide sequence ID" value="NZ_JBEZFP010000121.1"/>
</dbReference>
<dbReference type="Proteomes" id="UP001551482">
    <property type="component" value="Unassembled WGS sequence"/>
</dbReference>
<keyword evidence="4 7" id="KW-0812">Transmembrane</keyword>
<keyword evidence="5 7" id="KW-1133">Transmembrane helix</keyword>
<gene>
    <name evidence="8" type="ORF">AB0C36_33410</name>
</gene>
<proteinExistence type="inferred from homology"/>
<protein>
    <submittedName>
        <fullName evidence="8">GlsB/YeaQ/YmgE family stress response membrane protein</fullName>
    </submittedName>
</protein>
<name>A0ABV3DRK9_9ACTN</name>
<evidence type="ECO:0000256" key="2">
    <source>
        <dbReference type="ARBA" id="ARBA00011006"/>
    </source>
</evidence>
<evidence type="ECO:0000256" key="6">
    <source>
        <dbReference type="ARBA" id="ARBA00023136"/>
    </source>
</evidence>
<reference evidence="8 9" key="1">
    <citation type="submission" date="2024-06" db="EMBL/GenBank/DDBJ databases">
        <title>The Natural Products Discovery Center: Release of the First 8490 Sequenced Strains for Exploring Actinobacteria Biosynthetic Diversity.</title>
        <authorList>
            <person name="Kalkreuter E."/>
            <person name="Kautsar S.A."/>
            <person name="Yang D."/>
            <person name="Bader C.D."/>
            <person name="Teijaro C.N."/>
            <person name="Fluegel L."/>
            <person name="Davis C.M."/>
            <person name="Simpson J.R."/>
            <person name="Lauterbach L."/>
            <person name="Steele A.D."/>
            <person name="Gui C."/>
            <person name="Meng S."/>
            <person name="Li G."/>
            <person name="Viehrig K."/>
            <person name="Ye F."/>
            <person name="Su P."/>
            <person name="Kiefer A.F."/>
            <person name="Nichols A."/>
            <person name="Cepeda A.J."/>
            <person name="Yan W."/>
            <person name="Fan B."/>
            <person name="Jiang Y."/>
            <person name="Adhikari A."/>
            <person name="Zheng C.-J."/>
            <person name="Schuster L."/>
            <person name="Cowan T.M."/>
            <person name="Smanski M.J."/>
            <person name="Chevrette M.G."/>
            <person name="De Carvalho L.P.S."/>
            <person name="Shen B."/>
        </authorList>
    </citation>
    <scope>NUCLEOTIDE SEQUENCE [LARGE SCALE GENOMIC DNA]</scope>
    <source>
        <strain evidence="8 9">NPDC048946</strain>
    </source>
</reference>
<accession>A0ABV3DRK9</accession>
<evidence type="ECO:0000313" key="9">
    <source>
        <dbReference type="Proteomes" id="UP001551482"/>
    </source>
</evidence>
<evidence type="ECO:0000256" key="4">
    <source>
        <dbReference type="ARBA" id="ARBA00022692"/>
    </source>
</evidence>
<dbReference type="PANTHER" id="PTHR33884:SF3">
    <property type="entry name" value="UPF0410 PROTEIN YMGE"/>
    <property type="match status" value="1"/>
</dbReference>
<comment type="subcellular location">
    <subcellularLocation>
        <location evidence="1">Cell membrane</location>
        <topology evidence="1">Multi-pass membrane protein</topology>
    </subcellularLocation>
</comment>
<keyword evidence="3" id="KW-1003">Cell membrane</keyword>
<sequence length="92" mass="9629">MGFWDVIGLIIAGFIIGMLARLFLPGKQSIGMLATIGVGIVGTLAGYGIAAGLGVEETRGVDWLRWIISIAVSVVLVSLVAGFMRKRGSSHV</sequence>
<organism evidence="8 9">
    <name type="scientific">Streptodolium elevatio</name>
    <dbReference type="NCBI Taxonomy" id="3157996"/>
    <lineage>
        <taxon>Bacteria</taxon>
        <taxon>Bacillati</taxon>
        <taxon>Actinomycetota</taxon>
        <taxon>Actinomycetes</taxon>
        <taxon>Kitasatosporales</taxon>
        <taxon>Streptomycetaceae</taxon>
        <taxon>Streptodolium</taxon>
    </lineage>
</organism>
<evidence type="ECO:0000256" key="3">
    <source>
        <dbReference type="ARBA" id="ARBA00022475"/>
    </source>
</evidence>
<dbReference type="InterPro" id="IPR007341">
    <property type="entry name" value="Transgly_assoc"/>
</dbReference>